<feature type="signal peptide" evidence="2">
    <location>
        <begin position="1"/>
        <end position="18"/>
    </location>
</feature>
<dbReference type="Proteomes" id="UP000007015">
    <property type="component" value="Chromosome 1"/>
</dbReference>
<reference evidence="3 4" key="1">
    <citation type="journal article" date="2005" name="PLoS Biol.">
        <title>The genomes of Oryza sativa: a history of duplications.</title>
        <authorList>
            <person name="Yu J."/>
            <person name="Wang J."/>
            <person name="Lin W."/>
            <person name="Li S."/>
            <person name="Li H."/>
            <person name="Zhou J."/>
            <person name="Ni P."/>
            <person name="Dong W."/>
            <person name="Hu S."/>
            <person name="Zeng C."/>
            <person name="Zhang J."/>
            <person name="Zhang Y."/>
            <person name="Li R."/>
            <person name="Xu Z."/>
            <person name="Li S."/>
            <person name="Li X."/>
            <person name="Zheng H."/>
            <person name="Cong L."/>
            <person name="Lin L."/>
            <person name="Yin J."/>
            <person name="Geng J."/>
            <person name="Li G."/>
            <person name="Shi J."/>
            <person name="Liu J."/>
            <person name="Lv H."/>
            <person name="Li J."/>
            <person name="Wang J."/>
            <person name="Deng Y."/>
            <person name="Ran L."/>
            <person name="Shi X."/>
            <person name="Wang X."/>
            <person name="Wu Q."/>
            <person name="Li C."/>
            <person name="Ren X."/>
            <person name="Wang J."/>
            <person name="Wang X."/>
            <person name="Li D."/>
            <person name="Liu D."/>
            <person name="Zhang X."/>
            <person name="Ji Z."/>
            <person name="Zhao W."/>
            <person name="Sun Y."/>
            <person name="Zhang Z."/>
            <person name="Bao J."/>
            <person name="Han Y."/>
            <person name="Dong L."/>
            <person name="Ji J."/>
            <person name="Chen P."/>
            <person name="Wu S."/>
            <person name="Liu J."/>
            <person name="Xiao Y."/>
            <person name="Bu D."/>
            <person name="Tan J."/>
            <person name="Yang L."/>
            <person name="Ye C."/>
            <person name="Zhang J."/>
            <person name="Xu J."/>
            <person name="Zhou Y."/>
            <person name="Yu Y."/>
            <person name="Zhang B."/>
            <person name="Zhuang S."/>
            <person name="Wei H."/>
            <person name="Liu B."/>
            <person name="Lei M."/>
            <person name="Yu H."/>
            <person name="Li Y."/>
            <person name="Xu H."/>
            <person name="Wei S."/>
            <person name="He X."/>
            <person name="Fang L."/>
            <person name="Zhang Z."/>
            <person name="Zhang Y."/>
            <person name="Huang X."/>
            <person name="Su Z."/>
            <person name="Tong W."/>
            <person name="Li J."/>
            <person name="Tong Z."/>
            <person name="Li S."/>
            <person name="Ye J."/>
            <person name="Wang L."/>
            <person name="Fang L."/>
            <person name="Lei T."/>
            <person name="Chen C."/>
            <person name="Chen H."/>
            <person name="Xu Z."/>
            <person name="Li H."/>
            <person name="Huang H."/>
            <person name="Zhang F."/>
            <person name="Xu H."/>
            <person name="Li N."/>
            <person name="Zhao C."/>
            <person name="Li S."/>
            <person name="Dong L."/>
            <person name="Huang Y."/>
            <person name="Li L."/>
            <person name="Xi Y."/>
            <person name="Qi Q."/>
            <person name="Li W."/>
            <person name="Zhang B."/>
            <person name="Hu W."/>
            <person name="Zhang Y."/>
            <person name="Tian X."/>
            <person name="Jiao Y."/>
            <person name="Liang X."/>
            <person name="Jin J."/>
            <person name="Gao L."/>
            <person name="Zheng W."/>
            <person name="Hao B."/>
            <person name="Liu S."/>
            <person name="Wang W."/>
            <person name="Yuan L."/>
            <person name="Cao M."/>
            <person name="McDermott J."/>
            <person name="Samudrala R."/>
            <person name="Wang J."/>
            <person name="Wong G.K."/>
            <person name="Yang H."/>
        </authorList>
    </citation>
    <scope>NUCLEOTIDE SEQUENCE [LARGE SCALE GENOMIC DNA]</scope>
    <source>
        <strain evidence="4">cv. 93-11</strain>
    </source>
</reference>
<dbReference type="EMBL" id="CM000126">
    <property type="protein sequence ID" value="EAY74667.1"/>
    <property type="molecule type" value="Genomic_DNA"/>
</dbReference>
<evidence type="ECO:0000313" key="4">
    <source>
        <dbReference type="Proteomes" id="UP000007015"/>
    </source>
</evidence>
<evidence type="ECO:0000313" key="3">
    <source>
        <dbReference type="EMBL" id="EAY74667.1"/>
    </source>
</evidence>
<proteinExistence type="predicted"/>
<gene>
    <name evidence="3" type="ORF">OsI_02562</name>
</gene>
<dbReference type="AlphaFoldDB" id="A2WRS1"/>
<protein>
    <submittedName>
        <fullName evidence="3">Uncharacterized protein</fullName>
    </submittedName>
</protein>
<sequence>MVPRVLLLSFSCTCLCSCFCFHESDKPVAVMVPKCGYIRKAVAAARGGITTTVEFDLSALSGGADAFDKAAHYGANFQLYVRNMAALLCASAFLDMQPPLARRPAASTRPRSRWQSRASWRLLGCGGTAAPAPASRSGLRLTQCHVVTYQLSPKLSPAPPAAAPEAAGDRLPQNPRAGGQGTARPRCAAPTPILSGLAAATEDGGGAVVATGNGRRAAAGSRRFGVGSVALAGQPGSHKAAAQLGSS</sequence>
<feature type="region of interest" description="Disordered" evidence="1">
    <location>
        <begin position="154"/>
        <end position="187"/>
    </location>
</feature>
<dbReference type="STRING" id="39946.A2WRS1"/>
<keyword evidence="2" id="KW-0732">Signal</keyword>
<accession>A2WRS1</accession>
<dbReference type="HOGENOM" id="CLU_1126054_0_0_1"/>
<name>A2WRS1_ORYSI</name>
<evidence type="ECO:0000256" key="2">
    <source>
        <dbReference type="SAM" id="SignalP"/>
    </source>
</evidence>
<feature type="chain" id="PRO_5002647905" evidence="2">
    <location>
        <begin position="19"/>
        <end position="247"/>
    </location>
</feature>
<evidence type="ECO:0000256" key="1">
    <source>
        <dbReference type="SAM" id="MobiDB-lite"/>
    </source>
</evidence>
<keyword evidence="4" id="KW-1185">Reference proteome</keyword>
<dbReference type="Gramene" id="BGIOSGA001350-TA">
    <property type="protein sequence ID" value="BGIOSGA001350-PA"/>
    <property type="gene ID" value="BGIOSGA001350"/>
</dbReference>
<organism evidence="3 4">
    <name type="scientific">Oryza sativa subsp. indica</name>
    <name type="common">Rice</name>
    <dbReference type="NCBI Taxonomy" id="39946"/>
    <lineage>
        <taxon>Eukaryota</taxon>
        <taxon>Viridiplantae</taxon>
        <taxon>Streptophyta</taxon>
        <taxon>Embryophyta</taxon>
        <taxon>Tracheophyta</taxon>
        <taxon>Spermatophyta</taxon>
        <taxon>Magnoliopsida</taxon>
        <taxon>Liliopsida</taxon>
        <taxon>Poales</taxon>
        <taxon>Poaceae</taxon>
        <taxon>BOP clade</taxon>
        <taxon>Oryzoideae</taxon>
        <taxon>Oryzeae</taxon>
        <taxon>Oryzinae</taxon>
        <taxon>Oryza</taxon>
        <taxon>Oryza sativa</taxon>
    </lineage>
</organism>